<evidence type="ECO:0000256" key="8">
    <source>
        <dbReference type="HAMAP-Rule" id="MF_02078"/>
    </source>
</evidence>
<dbReference type="PANTHER" id="PTHR47019">
    <property type="entry name" value="LIPID II FLIPPASE MURJ"/>
    <property type="match status" value="1"/>
</dbReference>
<feature type="transmembrane region" description="Helical" evidence="8">
    <location>
        <begin position="491"/>
        <end position="512"/>
    </location>
</feature>
<reference evidence="10 11" key="1">
    <citation type="journal article" date="2016" name="Nat. Commun.">
        <title>Thousands of microbial genomes shed light on interconnected biogeochemical processes in an aquifer system.</title>
        <authorList>
            <person name="Anantharaman K."/>
            <person name="Brown C.T."/>
            <person name="Hug L.A."/>
            <person name="Sharon I."/>
            <person name="Castelle C.J."/>
            <person name="Probst A.J."/>
            <person name="Thomas B.C."/>
            <person name="Singh A."/>
            <person name="Wilkins M.J."/>
            <person name="Karaoz U."/>
            <person name="Brodie E.L."/>
            <person name="Williams K.H."/>
            <person name="Hubbard S.S."/>
            <person name="Banfield J.F."/>
        </authorList>
    </citation>
    <scope>NUCLEOTIDE SEQUENCE [LARGE SCALE GENOMIC DNA]</scope>
</reference>
<dbReference type="PRINTS" id="PR01806">
    <property type="entry name" value="VIRFACTRMVIN"/>
</dbReference>
<feature type="transmembrane region" description="Helical" evidence="8">
    <location>
        <begin position="96"/>
        <end position="118"/>
    </location>
</feature>
<feature type="transmembrane region" description="Helical" evidence="8">
    <location>
        <begin position="168"/>
        <end position="190"/>
    </location>
</feature>
<evidence type="ECO:0000256" key="3">
    <source>
        <dbReference type="ARBA" id="ARBA00022692"/>
    </source>
</evidence>
<dbReference type="GO" id="GO:0005886">
    <property type="term" value="C:plasma membrane"/>
    <property type="evidence" value="ECO:0007669"/>
    <property type="project" value="UniProtKB-SubCell"/>
</dbReference>
<keyword evidence="3 8" id="KW-0812">Transmembrane</keyword>
<dbReference type="HAMAP" id="MF_02078">
    <property type="entry name" value="MurJ_MviN"/>
    <property type="match status" value="1"/>
</dbReference>
<feature type="transmembrane region" description="Helical" evidence="8">
    <location>
        <begin position="20"/>
        <end position="45"/>
    </location>
</feature>
<evidence type="ECO:0000256" key="9">
    <source>
        <dbReference type="PIRNR" id="PIRNR002869"/>
    </source>
</evidence>
<dbReference type="InterPro" id="IPR051050">
    <property type="entry name" value="Lipid_II_flippase_MurJ/MviN"/>
</dbReference>
<feature type="transmembrane region" description="Helical" evidence="8">
    <location>
        <begin position="419"/>
        <end position="440"/>
    </location>
</feature>
<dbReference type="GO" id="GO:0034204">
    <property type="term" value="P:lipid translocation"/>
    <property type="evidence" value="ECO:0007669"/>
    <property type="project" value="TreeGrafter"/>
</dbReference>
<keyword evidence="7 8" id="KW-0472">Membrane</keyword>
<keyword evidence="6 8" id="KW-1133">Transmembrane helix</keyword>
<evidence type="ECO:0000313" key="11">
    <source>
        <dbReference type="Proteomes" id="UP000177199"/>
    </source>
</evidence>
<feature type="transmembrane region" description="Helical" evidence="8">
    <location>
        <begin position="196"/>
        <end position="226"/>
    </location>
</feature>
<keyword evidence="2 8" id="KW-1003">Cell membrane</keyword>
<evidence type="ECO:0000256" key="5">
    <source>
        <dbReference type="ARBA" id="ARBA00022984"/>
    </source>
</evidence>
<feature type="transmembrane region" description="Helical" evidence="8">
    <location>
        <begin position="391"/>
        <end position="413"/>
    </location>
</feature>
<evidence type="ECO:0000256" key="7">
    <source>
        <dbReference type="ARBA" id="ARBA00023136"/>
    </source>
</evidence>
<comment type="function">
    <text evidence="8 9">Involved in peptidoglycan biosynthesis. Transports lipid-linked peptidoglycan precursors from the inner to the outer leaflet of the cytoplasmic membrane.</text>
</comment>
<dbReference type="GO" id="GO:0008360">
    <property type="term" value="P:regulation of cell shape"/>
    <property type="evidence" value="ECO:0007669"/>
    <property type="project" value="UniProtKB-UniRule"/>
</dbReference>
<accession>A0A1F7HKR7</accession>
<gene>
    <name evidence="8" type="primary">murJ</name>
    <name evidence="10" type="ORF">A3F29_01485</name>
</gene>
<comment type="similarity">
    <text evidence="8 9">Belongs to the MurJ/MviN family.</text>
</comment>
<dbReference type="PIRSF" id="PIRSF002869">
    <property type="entry name" value="MviN"/>
    <property type="match status" value="1"/>
</dbReference>
<keyword evidence="5 8" id="KW-0573">Peptidoglycan synthesis</keyword>
<dbReference type="GO" id="GO:0015648">
    <property type="term" value="F:lipid-linked peptidoglycan transporter activity"/>
    <property type="evidence" value="ECO:0007669"/>
    <property type="project" value="UniProtKB-UniRule"/>
</dbReference>
<dbReference type="PANTHER" id="PTHR47019:SF1">
    <property type="entry name" value="LIPID II FLIPPASE MURJ"/>
    <property type="match status" value="1"/>
</dbReference>
<keyword evidence="4 8" id="KW-0133">Cell shape</keyword>
<dbReference type="GO" id="GO:0071555">
    <property type="term" value="P:cell wall organization"/>
    <property type="evidence" value="ECO:0007669"/>
    <property type="project" value="UniProtKB-UniRule"/>
</dbReference>
<feature type="transmembrane region" description="Helical" evidence="8">
    <location>
        <begin position="138"/>
        <end position="161"/>
    </location>
</feature>
<organism evidence="10 11">
    <name type="scientific">Candidatus Roizmanbacteria bacterium RIFCSPHIGHO2_12_FULL_33_9</name>
    <dbReference type="NCBI Taxonomy" id="1802045"/>
    <lineage>
        <taxon>Bacteria</taxon>
        <taxon>Candidatus Roizmaniibacteriota</taxon>
    </lineage>
</organism>
<feature type="transmembrane region" description="Helical" evidence="8">
    <location>
        <begin position="316"/>
        <end position="337"/>
    </location>
</feature>
<comment type="pathway">
    <text evidence="8">Cell wall biogenesis; peptidoglycan biosynthesis.</text>
</comment>
<proteinExistence type="inferred from homology"/>
<evidence type="ECO:0000256" key="1">
    <source>
        <dbReference type="ARBA" id="ARBA00004651"/>
    </source>
</evidence>
<dbReference type="NCBIfam" id="TIGR01695">
    <property type="entry name" value="murJ_mviN"/>
    <property type="match status" value="1"/>
</dbReference>
<feature type="transmembrane region" description="Helical" evidence="8">
    <location>
        <begin position="357"/>
        <end position="379"/>
    </location>
</feature>
<evidence type="ECO:0000256" key="6">
    <source>
        <dbReference type="ARBA" id="ARBA00022989"/>
    </source>
</evidence>
<sequence>MNNLLLETKKFFLTKQKTIISSAVVVGVMILISRLFGFLRYRILAGYFNKSELDIFFASFRIPDFVFEILITGAVSSAFIPIFIKYQKDQKKLNTNISSIINIISLIFIAFVVVLYLLADKLIPLMTPGFSYDKIQIITRYSKMLLIGQLPFMIFASFLTGLGHANKIFLVSAIAPIAYNLSIIIATVLFAGKFHLIAPIIGVIFGSFLLFITQIPLLFNSGFIYYPVLKITKGLKEFFGMIIPRVVTVLSAQIDATVDLLLTSVLGAGSYTVFYLAQHLQLLPVSILGISFGQASLPYLSEIYRDKKYEEFKKMIIDSILSIFFLTIPITAFFIFARTPLVRLFFGGDKFDWDATVQTAITLSYFAFSIPFHSIYYFITRCFYAFLDSKTPFYISVVSIIINIIMSVIFIFVLKLPVWSLGISFSISITINVFLLLLLLSRKLKGLNYKFLVVESLKIFSATFISAFFVYLQMKILDGLIFDTTRTINVFFLLLTGALTYLLFYSFLSWVLGVKELKIITDFIRKARSHKKRVIEIYTDIE</sequence>
<feature type="transmembrane region" description="Helical" evidence="8">
    <location>
        <begin position="65"/>
        <end position="84"/>
    </location>
</feature>
<feature type="transmembrane region" description="Helical" evidence="8">
    <location>
        <begin position="452"/>
        <end position="471"/>
    </location>
</feature>
<dbReference type="Pfam" id="PF03023">
    <property type="entry name" value="MurJ"/>
    <property type="match status" value="1"/>
</dbReference>
<evidence type="ECO:0000256" key="2">
    <source>
        <dbReference type="ARBA" id="ARBA00022475"/>
    </source>
</evidence>
<dbReference type="GO" id="GO:0009252">
    <property type="term" value="P:peptidoglycan biosynthetic process"/>
    <property type="evidence" value="ECO:0007669"/>
    <property type="project" value="UniProtKB-UniRule"/>
</dbReference>
<dbReference type="EMBL" id="MFZV01000007">
    <property type="protein sequence ID" value="OGK31382.1"/>
    <property type="molecule type" value="Genomic_DNA"/>
</dbReference>
<protein>
    <recommendedName>
        <fullName evidence="8">Probable lipid II flippase MurJ</fullName>
    </recommendedName>
</protein>
<dbReference type="UniPathway" id="UPA00219"/>
<name>A0A1F7HKR7_9BACT</name>
<evidence type="ECO:0000313" key="10">
    <source>
        <dbReference type="EMBL" id="OGK31382.1"/>
    </source>
</evidence>
<evidence type="ECO:0000256" key="4">
    <source>
        <dbReference type="ARBA" id="ARBA00022960"/>
    </source>
</evidence>
<comment type="subcellular location">
    <subcellularLocation>
        <location evidence="1 8">Cell membrane</location>
        <topology evidence="1 8">Multi-pass membrane protein</topology>
    </subcellularLocation>
</comment>
<keyword evidence="8 9" id="KW-0813">Transport</keyword>
<comment type="caution">
    <text evidence="10">The sequence shown here is derived from an EMBL/GenBank/DDBJ whole genome shotgun (WGS) entry which is preliminary data.</text>
</comment>
<keyword evidence="8 9" id="KW-0961">Cell wall biogenesis/degradation</keyword>
<dbReference type="InterPro" id="IPR004268">
    <property type="entry name" value="MurJ"/>
</dbReference>
<dbReference type="AlphaFoldDB" id="A0A1F7HKR7"/>
<dbReference type="Proteomes" id="UP000177199">
    <property type="component" value="Unassembled WGS sequence"/>
</dbReference>